<keyword evidence="3" id="KW-1185">Reference proteome</keyword>
<evidence type="ECO:0000313" key="2">
    <source>
        <dbReference type="EnsemblMetazoa" id="PPA06124.1"/>
    </source>
</evidence>
<reference evidence="3" key="1">
    <citation type="journal article" date="2008" name="Nat. Genet.">
        <title>The Pristionchus pacificus genome provides a unique perspective on nematode lifestyle and parasitism.</title>
        <authorList>
            <person name="Dieterich C."/>
            <person name="Clifton S.W."/>
            <person name="Schuster L.N."/>
            <person name="Chinwalla A."/>
            <person name="Delehaunty K."/>
            <person name="Dinkelacker I."/>
            <person name="Fulton L."/>
            <person name="Fulton R."/>
            <person name="Godfrey J."/>
            <person name="Minx P."/>
            <person name="Mitreva M."/>
            <person name="Roeseler W."/>
            <person name="Tian H."/>
            <person name="Witte H."/>
            <person name="Yang S.P."/>
            <person name="Wilson R.K."/>
            <person name="Sommer R.J."/>
        </authorList>
    </citation>
    <scope>NUCLEOTIDE SEQUENCE [LARGE SCALE GENOMIC DNA]</scope>
    <source>
        <strain evidence="3">PS312</strain>
    </source>
</reference>
<keyword evidence="1" id="KW-0245">EGF-like domain</keyword>
<name>A0A2A6BCT6_PRIPA</name>
<evidence type="ECO:0000256" key="1">
    <source>
        <dbReference type="PROSITE-ProRule" id="PRU00076"/>
    </source>
</evidence>
<gene>
    <name evidence="2" type="primary">WBGene00095678</name>
</gene>
<accession>A0A8R1Y862</accession>
<reference evidence="2" key="2">
    <citation type="submission" date="2022-06" db="UniProtKB">
        <authorList>
            <consortium name="EnsemblMetazoa"/>
        </authorList>
    </citation>
    <scope>IDENTIFICATION</scope>
    <source>
        <strain evidence="2">PS312</strain>
    </source>
</reference>
<sequence>MEMSVRSLFPLLLLSLASSLEVIEFVPDRQLSFALSPTSGTIEKRQISIKGPVRLICKGAGSSLTWQFEEGLTIPKSAKESVEVEARILDFEVFDESMDGLYTCLRYETSEKKRMRLFFFDDVMPAGFHVCAADQKAQCVHAKSCRASDESNDVSCVCMKDWEGPRCDAAVLRGGENTAIPTGMPLVWIVFSLVVLVGIIVVVKCHNDDEKSELVPTTDPGEMV</sequence>
<accession>A0A2A6BCT6</accession>
<organism evidence="2 3">
    <name type="scientific">Pristionchus pacificus</name>
    <name type="common">Parasitic nematode worm</name>
    <dbReference type="NCBI Taxonomy" id="54126"/>
    <lineage>
        <taxon>Eukaryota</taxon>
        <taxon>Metazoa</taxon>
        <taxon>Ecdysozoa</taxon>
        <taxon>Nematoda</taxon>
        <taxon>Chromadorea</taxon>
        <taxon>Rhabditida</taxon>
        <taxon>Rhabditina</taxon>
        <taxon>Diplogasteromorpha</taxon>
        <taxon>Diplogasteroidea</taxon>
        <taxon>Neodiplogasteridae</taxon>
        <taxon>Pristionchus</taxon>
    </lineage>
</organism>
<dbReference type="EnsemblMetazoa" id="PPA06124.1">
    <property type="protein sequence ID" value="PPA06124.1"/>
    <property type="gene ID" value="WBGene00095678"/>
</dbReference>
<dbReference type="AlphaFoldDB" id="A0A2A6BCT6"/>
<protein>
    <submittedName>
        <fullName evidence="2">EGF-like domain-containing protein</fullName>
    </submittedName>
</protein>
<keyword evidence="1" id="KW-1015">Disulfide bond</keyword>
<dbReference type="PROSITE" id="PS50026">
    <property type="entry name" value="EGF_3"/>
    <property type="match status" value="1"/>
</dbReference>
<feature type="disulfide bond" evidence="1">
    <location>
        <begin position="158"/>
        <end position="167"/>
    </location>
</feature>
<evidence type="ECO:0000313" key="3">
    <source>
        <dbReference type="Proteomes" id="UP000005239"/>
    </source>
</evidence>
<dbReference type="PROSITE" id="PS00022">
    <property type="entry name" value="EGF_1"/>
    <property type="match status" value="1"/>
</dbReference>
<proteinExistence type="predicted"/>
<dbReference type="InterPro" id="IPR000742">
    <property type="entry name" value="EGF"/>
</dbReference>
<dbReference type="Proteomes" id="UP000005239">
    <property type="component" value="Unassembled WGS sequence"/>
</dbReference>
<comment type="caution">
    <text evidence="1">Lacks conserved residue(s) required for the propagation of feature annotation.</text>
</comment>
<dbReference type="Gene3D" id="2.10.25.10">
    <property type="entry name" value="Laminin"/>
    <property type="match status" value="1"/>
</dbReference>
<feature type="disulfide bond" evidence="1">
    <location>
        <begin position="139"/>
        <end position="156"/>
    </location>
</feature>
<dbReference type="SUPFAM" id="SSF57196">
    <property type="entry name" value="EGF/Laminin"/>
    <property type="match status" value="1"/>
</dbReference>